<dbReference type="OrthoDB" id="5194378at2"/>
<sequence>MNYPTVHPIRVTANRDHPGAHVVTIRCPYCHREHSHGLPAGDTAARHRHSHCGRGNGYMIAAAEADR</sequence>
<dbReference type="AlphaFoldDB" id="A0A2A3YG88"/>
<gene>
    <name evidence="1" type="ORF">CIK66_15285</name>
</gene>
<keyword evidence="2" id="KW-1185">Reference proteome</keyword>
<protein>
    <submittedName>
        <fullName evidence="1">Uncharacterized protein</fullName>
    </submittedName>
</protein>
<reference evidence="1 2" key="1">
    <citation type="journal article" date="2017" name="Elife">
        <title>Extensive horizontal gene transfer in cheese-associated bacteria.</title>
        <authorList>
            <person name="Bonham K.S."/>
            <person name="Wolfe B.E."/>
            <person name="Dutton R.J."/>
        </authorList>
    </citation>
    <scope>NUCLEOTIDE SEQUENCE [LARGE SCALE GENOMIC DNA]</scope>
    <source>
        <strain evidence="1 2">341_9</strain>
    </source>
</reference>
<organism evidence="1 2">
    <name type="scientific">Brachybacterium alimentarium</name>
    <dbReference type="NCBI Taxonomy" id="47845"/>
    <lineage>
        <taxon>Bacteria</taxon>
        <taxon>Bacillati</taxon>
        <taxon>Actinomycetota</taxon>
        <taxon>Actinomycetes</taxon>
        <taxon>Micrococcales</taxon>
        <taxon>Dermabacteraceae</taxon>
        <taxon>Brachybacterium</taxon>
    </lineage>
</organism>
<dbReference type="EMBL" id="NRGR01000025">
    <property type="protein sequence ID" value="PCC38105.1"/>
    <property type="molecule type" value="Genomic_DNA"/>
</dbReference>
<dbReference type="RefSeq" id="WP_096197658.1">
    <property type="nucleotide sequence ID" value="NZ_JBQQPH010000006.1"/>
</dbReference>
<evidence type="ECO:0000313" key="2">
    <source>
        <dbReference type="Proteomes" id="UP000218598"/>
    </source>
</evidence>
<accession>A0A2A3YG88</accession>
<proteinExistence type="predicted"/>
<evidence type="ECO:0000313" key="1">
    <source>
        <dbReference type="EMBL" id="PCC38105.1"/>
    </source>
</evidence>
<dbReference type="Proteomes" id="UP000218598">
    <property type="component" value="Unassembled WGS sequence"/>
</dbReference>
<name>A0A2A3YG88_9MICO</name>
<comment type="caution">
    <text evidence="1">The sequence shown here is derived from an EMBL/GenBank/DDBJ whole genome shotgun (WGS) entry which is preliminary data.</text>
</comment>